<dbReference type="EMBL" id="CP030104">
    <property type="protein sequence ID" value="AWX44861.1"/>
    <property type="molecule type" value="Genomic_DNA"/>
</dbReference>
<protein>
    <submittedName>
        <fullName evidence="1">Uncharacterized protein</fullName>
    </submittedName>
</protein>
<organism evidence="1 2">
    <name type="scientific">Flagellimonas maritima</name>
    <dbReference type="NCBI Taxonomy" id="1383885"/>
    <lineage>
        <taxon>Bacteria</taxon>
        <taxon>Pseudomonadati</taxon>
        <taxon>Bacteroidota</taxon>
        <taxon>Flavobacteriia</taxon>
        <taxon>Flavobacteriales</taxon>
        <taxon>Flavobacteriaceae</taxon>
        <taxon>Flagellimonas</taxon>
    </lineage>
</organism>
<evidence type="ECO:0000313" key="1">
    <source>
        <dbReference type="EMBL" id="AWX44861.1"/>
    </source>
</evidence>
<dbReference type="KEGG" id="spon:HME9304_01866"/>
<dbReference type="Proteomes" id="UP000248536">
    <property type="component" value="Chromosome"/>
</dbReference>
<sequence>MDYTYGANYEVYPVLKIRQFIPVVVILHVPICKPNKESFTNYQ</sequence>
<evidence type="ECO:0000313" key="2">
    <source>
        <dbReference type="Proteomes" id="UP000248536"/>
    </source>
</evidence>
<proteinExistence type="predicted"/>
<reference evidence="1 2" key="1">
    <citation type="submission" date="2018-06" db="EMBL/GenBank/DDBJ databases">
        <title>Spongiibacterium sp. HME9304 Genome sequencing and assembly.</title>
        <authorList>
            <person name="Kang H."/>
            <person name="Kim H."/>
            <person name="Joh K."/>
        </authorList>
    </citation>
    <scope>NUCLEOTIDE SEQUENCE [LARGE SCALE GENOMIC DNA]</scope>
    <source>
        <strain evidence="1 2">HME9304</strain>
    </source>
</reference>
<dbReference type="AlphaFoldDB" id="A0A2Z4LSH1"/>
<accession>A0A2Z4LSH1</accession>
<gene>
    <name evidence="1" type="ORF">HME9304_01866</name>
</gene>
<name>A0A2Z4LSH1_9FLAO</name>
<keyword evidence="2" id="KW-1185">Reference proteome</keyword>